<evidence type="ECO:0000256" key="1">
    <source>
        <dbReference type="ARBA" id="ARBA00006739"/>
    </source>
</evidence>
<evidence type="ECO:0000256" key="2">
    <source>
        <dbReference type="ARBA" id="ARBA00022676"/>
    </source>
</evidence>
<dbReference type="SUPFAM" id="SSF53756">
    <property type="entry name" value="UDP-Glycosyltransferase/glycogen phosphorylase"/>
    <property type="match status" value="1"/>
</dbReference>
<dbReference type="PANTHER" id="PTHR43179">
    <property type="entry name" value="RHAMNOSYLTRANSFERASE WBBL"/>
    <property type="match status" value="1"/>
</dbReference>
<dbReference type="PANTHER" id="PTHR43179:SF12">
    <property type="entry name" value="GALACTOFURANOSYLTRANSFERASE GLFT2"/>
    <property type="match status" value="1"/>
</dbReference>
<organism evidence="6 7">
    <name type="scientific">Erythrobacter sanguineus</name>
    <dbReference type="NCBI Taxonomy" id="198312"/>
    <lineage>
        <taxon>Bacteria</taxon>
        <taxon>Pseudomonadati</taxon>
        <taxon>Pseudomonadota</taxon>
        <taxon>Alphaproteobacteria</taxon>
        <taxon>Sphingomonadales</taxon>
        <taxon>Erythrobacteraceae</taxon>
        <taxon>Erythrobacter/Porphyrobacter group</taxon>
        <taxon>Erythrobacter</taxon>
    </lineage>
</organism>
<sequence length="1353" mass="153510">MQNIDPNNVELIRKSGFFDEEFYLANYSDVAMVGIDPVVHYLWIGAALKRNPSPNFSTEEYLSANPDVARSNLNPLVHYIKWGSHEGRRAYAAIWQDEKDLRAPAKRLMERHTRDWDDDSSDLIGQQIRQAHSAAERDLVSIIMPTRNRADKIRSAIQSALCQTHENFEIIVIDDGSTDNTRQVIASITDPRLRYIHNDGPHGVSRARNLGLDTSTGDWVFFLDSDNTWMPEMVETMLKFAEANTLSAGYCAANIIDDLGQRKSVLYADFDFESLIRQNFIDMNCFFMRRDGDFLKFRFDESLYRLVDWDFILRISARTRIVGLPYLGVRYYDGRAQRISNSEYKQNTEFQNVVNKIRVNARQAIIEELPIEDSSSKRIAIVWHVYHTDNIEYFLNKIEMIEFDFDLFVTTSLQPDVNAISQIRRACPNAKVYFFPNVGADIAPFLELASTLKNYSLVGKIHTKRNMEQWGDTWRRELMDSVLRSRSYIDKVVALFQSSPHLKLVCSKNLYKHGRRCSTPETLMQVNWLAEKTGLERHINEEWAFAAGTMFWIRPEVLQPIARFMCDSSGYSGRVREDGDIEHGLERVLGLALCAYPEAKVGLADSSGEISIHSPVEGYNKEAITNTLRRLCAQRANDDDRAVKVAVSGTDPKAGSASPRSAVEVPKSARYSLRFYPDYTVNNAYQNLLYKSLEGIDVTPGDIDSCIALLSRSGSGDTRVVFHLHWTNPIFANGSNEADAAQRASDFVAKLRLFHSRGGRIIWTIHNVISHEPKYLDVELDLHRTLANLSDWIHVHHLAVVEDARPHYTLPPEKVLVAAHGNYIGTLNTEITSAEARERLGIPMHATVFLFLGQIRSYKGVDELIDTFNELSSHHDNVWLVMAGKMLGVSQQEVAARLGSHGRVVFRPGYVADEDMQIYLNSADVMVLPYRKVSTSGSALLAMSFALPVICPASGLLSYLIEDGKEGFLYPPDEQGGLRAAMERFLVSAPAERKEMSAFALTTARLHSWEESASALQRYMEALDFGRMERPNINGSSRRWFVRGERDTLKGKRCIAIILHYQNLDDTRECIDRITMQSPDVGLIVISNNEALSDIRQLAREYPDLYVVQAEDNVGYAAANNFGLSVCRELGSEFFWIINPDIVVPPSYFDELVERIEDWPDTDFFGTTIVPSHNPNKVLFCGGKVRLDSGAAPAHMFMGARLEELPVSPFECDYLTGANIFGRTSALGKAGYMPEEYFLYFEETDWFLSMMVDKRSAKPLVFPDLFVKNHKRSEAGLVPSRYYIYYFIRNSLLFGRKFTPDQVCASEKGARTFADAWLRKVAQAAPERLTEFELLIERALDDGRHQKVGRVAL</sequence>
<dbReference type="CDD" id="cd00761">
    <property type="entry name" value="Glyco_tranf_GTA_type"/>
    <property type="match status" value="1"/>
</dbReference>
<dbReference type="Gene3D" id="3.90.550.10">
    <property type="entry name" value="Spore Coat Polysaccharide Biosynthesis Protein SpsA, Chain A"/>
    <property type="match status" value="2"/>
</dbReference>
<feature type="domain" description="Glycosyl transferase family 1" evidence="4">
    <location>
        <begin position="835"/>
        <end position="996"/>
    </location>
</feature>
<dbReference type="InterPro" id="IPR029044">
    <property type="entry name" value="Nucleotide-diphossugar_trans"/>
</dbReference>
<dbReference type="Proteomes" id="UP000184391">
    <property type="component" value="Unassembled WGS sequence"/>
</dbReference>
<dbReference type="Pfam" id="PF05045">
    <property type="entry name" value="RgpF"/>
    <property type="match status" value="1"/>
</dbReference>
<dbReference type="InterPro" id="IPR001173">
    <property type="entry name" value="Glyco_trans_2-like"/>
</dbReference>
<dbReference type="SUPFAM" id="SSF53448">
    <property type="entry name" value="Nucleotide-diphospho-sugar transferases"/>
    <property type="match status" value="2"/>
</dbReference>
<feature type="domain" description="Glycosyltransferase 2-like" evidence="5">
    <location>
        <begin position="1057"/>
        <end position="1172"/>
    </location>
</feature>
<dbReference type="EMBL" id="FRDF01000019">
    <property type="protein sequence ID" value="SHN64953.1"/>
    <property type="molecule type" value="Genomic_DNA"/>
</dbReference>
<dbReference type="InterPro" id="IPR001296">
    <property type="entry name" value="Glyco_trans_1"/>
</dbReference>
<dbReference type="InterPro" id="IPR007739">
    <property type="entry name" value="RgpF"/>
</dbReference>
<evidence type="ECO:0000259" key="5">
    <source>
        <dbReference type="Pfam" id="PF00535"/>
    </source>
</evidence>
<evidence type="ECO:0000313" key="6">
    <source>
        <dbReference type="EMBL" id="SHN64953.1"/>
    </source>
</evidence>
<name>A0A1M7T2H4_9SPHN</name>
<evidence type="ECO:0000256" key="3">
    <source>
        <dbReference type="ARBA" id="ARBA00022679"/>
    </source>
</evidence>
<accession>A0A1M7T2H4</accession>
<feature type="domain" description="Glycosyltransferase 2-like" evidence="5">
    <location>
        <begin position="141"/>
        <end position="262"/>
    </location>
</feature>
<dbReference type="Pfam" id="PF00534">
    <property type="entry name" value="Glycos_transf_1"/>
    <property type="match status" value="1"/>
</dbReference>
<comment type="similarity">
    <text evidence="1">Belongs to the glycosyltransferase 2 family.</text>
</comment>
<dbReference type="STRING" id="198312.SAMN02745193_02809"/>
<proteinExistence type="inferred from homology"/>
<keyword evidence="7" id="KW-1185">Reference proteome</keyword>
<evidence type="ECO:0000313" key="7">
    <source>
        <dbReference type="Proteomes" id="UP000184391"/>
    </source>
</evidence>
<protein>
    <submittedName>
        <fullName evidence="6">Glycosyltransferase, GT2 family</fullName>
    </submittedName>
</protein>
<dbReference type="Pfam" id="PF00535">
    <property type="entry name" value="Glycos_transf_2"/>
    <property type="match status" value="2"/>
</dbReference>
<reference evidence="7" key="1">
    <citation type="submission" date="2016-12" db="EMBL/GenBank/DDBJ databases">
        <authorList>
            <person name="Varghese N."/>
            <person name="Submissions S."/>
        </authorList>
    </citation>
    <scope>NUCLEOTIDE SEQUENCE [LARGE SCALE GENOMIC DNA]</scope>
    <source>
        <strain evidence="7">DSM 11032</strain>
    </source>
</reference>
<keyword evidence="3 6" id="KW-0808">Transferase</keyword>
<evidence type="ECO:0000259" key="4">
    <source>
        <dbReference type="Pfam" id="PF00534"/>
    </source>
</evidence>
<gene>
    <name evidence="6" type="ORF">SAMN02745193_02809</name>
</gene>
<dbReference type="Gene3D" id="3.40.50.2000">
    <property type="entry name" value="Glycogen Phosphorylase B"/>
    <property type="match status" value="1"/>
</dbReference>
<keyword evidence="2" id="KW-0328">Glycosyltransferase</keyword>
<dbReference type="GO" id="GO:0016757">
    <property type="term" value="F:glycosyltransferase activity"/>
    <property type="evidence" value="ECO:0007669"/>
    <property type="project" value="InterPro"/>
</dbReference>